<keyword evidence="4" id="KW-1185">Reference proteome</keyword>
<evidence type="ECO:0000256" key="1">
    <source>
        <dbReference type="SAM" id="MobiDB-lite"/>
    </source>
</evidence>
<evidence type="ECO:0000313" key="4">
    <source>
        <dbReference type="Proteomes" id="UP000054624"/>
    </source>
</evidence>
<accession>A0A158DTR7</accession>
<organism evidence="3 4">
    <name type="scientific">Caballeronia temeraria</name>
    <dbReference type="NCBI Taxonomy" id="1777137"/>
    <lineage>
        <taxon>Bacteria</taxon>
        <taxon>Pseudomonadati</taxon>
        <taxon>Pseudomonadota</taxon>
        <taxon>Betaproteobacteria</taxon>
        <taxon>Burkholderiales</taxon>
        <taxon>Burkholderiaceae</taxon>
        <taxon>Caballeronia</taxon>
    </lineage>
</organism>
<name>A0A158DTR7_9BURK</name>
<feature type="signal peptide" evidence="2">
    <location>
        <begin position="1"/>
        <end position="25"/>
    </location>
</feature>
<evidence type="ECO:0008006" key="5">
    <source>
        <dbReference type="Google" id="ProtNLM"/>
    </source>
</evidence>
<feature type="compositionally biased region" description="Low complexity" evidence="1">
    <location>
        <begin position="54"/>
        <end position="70"/>
    </location>
</feature>
<evidence type="ECO:0000313" key="3">
    <source>
        <dbReference type="EMBL" id="SAK97968.1"/>
    </source>
</evidence>
<sequence length="416" mass="42861">MLKEKHMHIRWMSGAVAATALALLAACGGGGGGSSGSDSSSPTSSGGTGGSTPSGGTTTPSGGTTPATSTTPTLAAATALVDGTTVGTAQWSDGSTSTGGTGQAVSNLNCAVAGSKYSYSHLSIYQNGKQLTLPTNIGTVAPTMARQTGCVYPVHTVDASGKIRMDVTSTTSYTLGQFFAVWGQPLSTTNVAGLTGDVTAWVNTGGTLTKYTGDLASLALPQHGEVTLAIGTPPAQIATYQWTDPPPFTSTVTTLSYGGVVGTSYFADGNTATGGTGATVDGLICAAGMAETFHVHSHVAIFKDGQWLAFPKNVGILPQCNYETHTHDNTGIIHIETPNIKNFTLGQFFDIWGQPLSSTNVAGITGNIVIYINDNGDVRRYTGDPRNIPLTSLRDITFQIGTPISTLPTYSWYEPQ</sequence>
<feature type="compositionally biased region" description="Low complexity" evidence="1">
    <location>
        <begin position="36"/>
        <end position="45"/>
    </location>
</feature>
<dbReference type="GO" id="GO:0016747">
    <property type="term" value="F:acyltransferase activity, transferring groups other than amino-acyl groups"/>
    <property type="evidence" value="ECO:0007669"/>
    <property type="project" value="InterPro"/>
</dbReference>
<keyword evidence="2" id="KW-0732">Signal</keyword>
<dbReference type="RefSeq" id="WP_244173656.1">
    <property type="nucleotide sequence ID" value="NZ_FCOI02000053.1"/>
</dbReference>
<feature type="chain" id="PRO_5007624496" description="Lipoprotein" evidence="2">
    <location>
        <begin position="26"/>
        <end position="416"/>
    </location>
</feature>
<dbReference type="PROSITE" id="PS00099">
    <property type="entry name" value="THIOLASE_3"/>
    <property type="match status" value="1"/>
</dbReference>
<dbReference type="Proteomes" id="UP000054624">
    <property type="component" value="Unassembled WGS sequence"/>
</dbReference>
<evidence type="ECO:0000256" key="2">
    <source>
        <dbReference type="SAM" id="SignalP"/>
    </source>
</evidence>
<reference evidence="4" key="1">
    <citation type="submission" date="2016-01" db="EMBL/GenBank/DDBJ databases">
        <authorList>
            <person name="Peeters Charlotte."/>
        </authorList>
    </citation>
    <scope>NUCLEOTIDE SEQUENCE [LARGE SCALE GENOMIC DNA]</scope>
</reference>
<dbReference type="EMBL" id="FCOI02000053">
    <property type="protein sequence ID" value="SAK97968.1"/>
    <property type="molecule type" value="Genomic_DNA"/>
</dbReference>
<protein>
    <recommendedName>
        <fullName evidence="5">Lipoprotein</fullName>
    </recommendedName>
</protein>
<dbReference type="STRING" id="1777137.AWB76_07475"/>
<gene>
    <name evidence="3" type="ORF">AWB76_07475</name>
</gene>
<dbReference type="PROSITE" id="PS51257">
    <property type="entry name" value="PROKAR_LIPOPROTEIN"/>
    <property type="match status" value="1"/>
</dbReference>
<dbReference type="AlphaFoldDB" id="A0A158DTR7"/>
<feature type="region of interest" description="Disordered" evidence="1">
    <location>
        <begin position="31"/>
        <end position="70"/>
    </location>
</feature>
<proteinExistence type="predicted"/>
<dbReference type="InterPro" id="IPR020610">
    <property type="entry name" value="Thiolase_AS"/>
</dbReference>